<reference evidence="2" key="1">
    <citation type="submission" date="2023-10" db="EMBL/GenBank/DDBJ databases">
        <title>Genome assemblies of two species of porcelain crab, Petrolisthes cinctipes and Petrolisthes manimaculis (Anomura: Porcellanidae).</title>
        <authorList>
            <person name="Angst P."/>
        </authorList>
    </citation>
    <scope>NUCLEOTIDE SEQUENCE</scope>
    <source>
        <strain evidence="2">PB745_01</strain>
        <tissue evidence="2">Gill</tissue>
    </source>
</reference>
<name>A0AAE1FS50_PETCI</name>
<feature type="signal peptide" evidence="1">
    <location>
        <begin position="1"/>
        <end position="22"/>
    </location>
</feature>
<keyword evidence="3" id="KW-1185">Reference proteome</keyword>
<evidence type="ECO:0008006" key="4">
    <source>
        <dbReference type="Google" id="ProtNLM"/>
    </source>
</evidence>
<dbReference type="Proteomes" id="UP001286313">
    <property type="component" value="Unassembled WGS sequence"/>
</dbReference>
<organism evidence="2 3">
    <name type="scientific">Petrolisthes cinctipes</name>
    <name type="common">Flat porcelain crab</name>
    <dbReference type="NCBI Taxonomy" id="88211"/>
    <lineage>
        <taxon>Eukaryota</taxon>
        <taxon>Metazoa</taxon>
        <taxon>Ecdysozoa</taxon>
        <taxon>Arthropoda</taxon>
        <taxon>Crustacea</taxon>
        <taxon>Multicrustacea</taxon>
        <taxon>Malacostraca</taxon>
        <taxon>Eumalacostraca</taxon>
        <taxon>Eucarida</taxon>
        <taxon>Decapoda</taxon>
        <taxon>Pleocyemata</taxon>
        <taxon>Anomura</taxon>
        <taxon>Galatheoidea</taxon>
        <taxon>Porcellanidae</taxon>
        <taxon>Petrolisthes</taxon>
    </lineage>
</organism>
<feature type="chain" id="PRO_5042042151" description="Apple domain-containing protein" evidence="1">
    <location>
        <begin position="23"/>
        <end position="238"/>
    </location>
</feature>
<evidence type="ECO:0000313" key="2">
    <source>
        <dbReference type="EMBL" id="KAK3879420.1"/>
    </source>
</evidence>
<dbReference type="AlphaFoldDB" id="A0AAE1FS50"/>
<comment type="caution">
    <text evidence="2">The sequence shown here is derived from an EMBL/GenBank/DDBJ whole genome shotgun (WGS) entry which is preliminary data.</text>
</comment>
<sequence>MARSYLPVSLLISLLFLYSALGNPQSIWRRKAVDKKLNNGLLLKSTGSRIMCNAACNILPDCISYNYKDDGMQCELLNTGMMNIGQLTDASGWSYMTQVPPKRPKPGDSCDSPGSVALQYDQPANLRFNDNIPGYACTQHSWVLNQHSQGLTDCHFVLDYDTNLEGLGTSDDWQKYYYYDAFKDCESRGCLGMVCLKGGSDGIPYTCWLKLGSHLSDSRGKKVTVNNADYWYVSCKSP</sequence>
<evidence type="ECO:0000256" key="1">
    <source>
        <dbReference type="SAM" id="SignalP"/>
    </source>
</evidence>
<protein>
    <recommendedName>
        <fullName evidence="4">Apple domain-containing protein</fullName>
    </recommendedName>
</protein>
<gene>
    <name evidence="2" type="ORF">Pcinc_015995</name>
</gene>
<dbReference type="EMBL" id="JAWQEG010001445">
    <property type="protein sequence ID" value="KAK3879420.1"/>
    <property type="molecule type" value="Genomic_DNA"/>
</dbReference>
<accession>A0AAE1FS50</accession>
<proteinExistence type="predicted"/>
<evidence type="ECO:0000313" key="3">
    <source>
        <dbReference type="Proteomes" id="UP001286313"/>
    </source>
</evidence>
<keyword evidence="1" id="KW-0732">Signal</keyword>